<evidence type="ECO:0000313" key="1">
    <source>
        <dbReference type="EMBL" id="RNB54134.1"/>
    </source>
</evidence>
<dbReference type="AlphaFoldDB" id="A0A3M8ASG4"/>
<evidence type="ECO:0000313" key="2">
    <source>
        <dbReference type="Proteomes" id="UP000276178"/>
    </source>
</evidence>
<gene>
    <name evidence="1" type="ORF">EB820_14580</name>
</gene>
<dbReference type="Proteomes" id="UP000276178">
    <property type="component" value="Unassembled WGS sequence"/>
</dbReference>
<proteinExistence type="predicted"/>
<reference evidence="1 2" key="1">
    <citation type="submission" date="2018-10" db="EMBL/GenBank/DDBJ databases">
        <title>Phylogenomics of Brevibacillus.</title>
        <authorList>
            <person name="Dunlap C."/>
        </authorList>
    </citation>
    <scope>NUCLEOTIDE SEQUENCE [LARGE SCALE GENOMIC DNA]</scope>
    <source>
        <strain evidence="1 2">NRRL NRS 1219</strain>
    </source>
</reference>
<protein>
    <submittedName>
        <fullName evidence="1">Uncharacterized protein</fullName>
    </submittedName>
</protein>
<organism evidence="1 2">
    <name type="scientific">Brevibacillus agri</name>
    <dbReference type="NCBI Taxonomy" id="51101"/>
    <lineage>
        <taxon>Bacteria</taxon>
        <taxon>Bacillati</taxon>
        <taxon>Bacillota</taxon>
        <taxon>Bacilli</taxon>
        <taxon>Bacillales</taxon>
        <taxon>Paenibacillaceae</taxon>
        <taxon>Brevibacillus</taxon>
    </lineage>
</organism>
<comment type="caution">
    <text evidence="1">The sequence shown here is derived from an EMBL/GenBank/DDBJ whole genome shotgun (WGS) entry which is preliminary data.</text>
</comment>
<dbReference type="EMBL" id="RHHN01000042">
    <property type="protein sequence ID" value="RNB54134.1"/>
    <property type="molecule type" value="Genomic_DNA"/>
</dbReference>
<sequence>MNVSTRASAKASTKASTKALTKNLNEKLNRNLNLKTEPLTTIISEETIGAEISFVKTFSFSAIFMRRSVYKLDF</sequence>
<name>A0A3M8ASG4_9BACL</name>
<accession>A0A3M8ASG4</accession>